<proteinExistence type="inferred from homology"/>
<keyword evidence="11" id="KW-1185">Reference proteome</keyword>
<feature type="compositionally biased region" description="Basic residues" evidence="8">
    <location>
        <begin position="276"/>
        <end position="285"/>
    </location>
</feature>
<keyword evidence="4" id="KW-0539">Nucleus</keyword>
<dbReference type="CDD" id="cd09865">
    <property type="entry name" value="PIN_ScUtp23p-like"/>
    <property type="match status" value="1"/>
</dbReference>
<dbReference type="GO" id="GO:0006364">
    <property type="term" value="P:rRNA processing"/>
    <property type="evidence" value="ECO:0007669"/>
    <property type="project" value="UniProtKB-KW"/>
</dbReference>
<organism evidence="10 11">
    <name type="scientific">Taphrina deformans (strain PYCC 5710 / ATCC 11124 / CBS 356.35 / IMI 108563 / JCM 9778 / NBRC 8474)</name>
    <name type="common">Peach leaf curl fungus</name>
    <name type="synonym">Lalaria deformans</name>
    <dbReference type="NCBI Taxonomy" id="1097556"/>
    <lineage>
        <taxon>Eukaryota</taxon>
        <taxon>Fungi</taxon>
        <taxon>Dikarya</taxon>
        <taxon>Ascomycota</taxon>
        <taxon>Taphrinomycotina</taxon>
        <taxon>Taphrinomycetes</taxon>
        <taxon>Taphrinales</taxon>
        <taxon>Taphrinaceae</taxon>
        <taxon>Taphrina</taxon>
    </lineage>
</organism>
<gene>
    <name evidence="10" type="ORF">TAPDE_004619</name>
</gene>
<feature type="domain" description="UTP23 sensor motif region" evidence="9">
    <location>
        <begin position="224"/>
        <end position="243"/>
    </location>
</feature>
<evidence type="ECO:0000256" key="7">
    <source>
        <dbReference type="ARBA" id="ARBA00076388"/>
    </source>
</evidence>
<keyword evidence="2" id="KW-0690">Ribosome biogenesis</keyword>
<dbReference type="EMBL" id="CAHR02000213">
    <property type="protein sequence ID" value="CCG84215.1"/>
    <property type="molecule type" value="Genomic_DNA"/>
</dbReference>
<comment type="caution">
    <text evidence="10">The sequence shown here is derived from an EMBL/GenBank/DDBJ whole genome shotgun (WGS) entry which is preliminary data.</text>
</comment>
<feature type="compositionally biased region" description="Basic and acidic residues" evidence="8">
    <location>
        <begin position="265"/>
        <end position="275"/>
    </location>
</feature>
<reference evidence="10 11" key="1">
    <citation type="journal article" date="2013" name="MBio">
        <title>Genome sequencing of the plant pathogen Taphrina deformans, the causal agent of peach leaf curl.</title>
        <authorList>
            <person name="Cisse O.H."/>
            <person name="Almeida J.M.G.C.F."/>
            <person name="Fonseca A."/>
            <person name="Kumar A.A."/>
            <person name="Salojaervi J."/>
            <person name="Overmyer K."/>
            <person name="Hauser P.M."/>
            <person name="Pagni M."/>
        </authorList>
    </citation>
    <scope>NUCLEOTIDE SEQUENCE [LARGE SCALE GENOMIC DNA]</scope>
    <source>
        <strain evidence="11">PYCC 5710 / ATCC 11124 / CBS 356.35 / IMI 108563 / JCM 9778 / NBRC 8474</strain>
    </source>
</reference>
<dbReference type="PANTHER" id="PTHR12416">
    <property type="entry name" value="RRNA-PROCESSING PROTEIN UTP23 HOMOLOG"/>
    <property type="match status" value="1"/>
</dbReference>
<feature type="region of interest" description="Disordered" evidence="8">
    <location>
        <begin position="175"/>
        <end position="301"/>
    </location>
</feature>
<feature type="compositionally biased region" description="Acidic residues" evidence="8">
    <location>
        <begin position="195"/>
        <end position="206"/>
    </location>
</feature>
<dbReference type="VEuPathDB" id="FungiDB:TAPDE_004619"/>
<dbReference type="Proteomes" id="UP000013776">
    <property type="component" value="Unassembled WGS sequence"/>
</dbReference>
<evidence type="ECO:0000256" key="3">
    <source>
        <dbReference type="ARBA" id="ARBA00022552"/>
    </source>
</evidence>
<comment type="function">
    <text evidence="5">Involved in rRNA-processing and ribosome biogenesis.</text>
</comment>
<keyword evidence="3" id="KW-0698">rRNA processing</keyword>
<evidence type="ECO:0000256" key="1">
    <source>
        <dbReference type="ARBA" id="ARBA00004604"/>
    </source>
</evidence>
<sequence length="301" mass="33857">MRQKRAKAYKKQMATYERTFSFRQPYQILITADFLTAARSFHLDPIAGLKRTVQGELKSMISQCCIKSLYDDDNQVDIRLAKSMERRRCGHVEKPETPFDCVVECVGSRNKNRYIVATQDVRLREKLRNVPGVPLVYINRSVMILEPPSPATTHIKEEREKSKVGLSREEAIVLGKRKRGPTEDVGGARRVEATNIDEDSGDETGTDSDAQRDEQASLEEKEKKKKRKGPSGPNPLSAKKSKSKPNPAPAASDLKVEPLLAKVVGHVDEVDDVARSRRKRKHKKKVEQDAATQEPAIIGEE</sequence>
<evidence type="ECO:0000259" key="9">
    <source>
        <dbReference type="Pfam" id="PF24779"/>
    </source>
</evidence>
<dbReference type="AlphaFoldDB" id="R4XLP3"/>
<evidence type="ECO:0000313" key="10">
    <source>
        <dbReference type="EMBL" id="CCG84215.1"/>
    </source>
</evidence>
<dbReference type="InterPro" id="IPR006984">
    <property type="entry name" value="Fcf1/UTP23"/>
</dbReference>
<feature type="compositionally biased region" description="Basic and acidic residues" evidence="8">
    <location>
        <begin position="209"/>
        <end position="222"/>
    </location>
</feature>
<dbReference type="FunFam" id="3.40.50.1010:FF:000006">
    <property type="entry name" value="rRNA-processing protein UTP23 homolog"/>
    <property type="match status" value="1"/>
</dbReference>
<dbReference type="SUPFAM" id="SSF88723">
    <property type="entry name" value="PIN domain-like"/>
    <property type="match status" value="1"/>
</dbReference>
<feature type="compositionally biased region" description="Basic and acidic residues" evidence="8">
    <location>
        <begin position="180"/>
        <end position="192"/>
    </location>
</feature>
<dbReference type="InterPro" id="IPR029060">
    <property type="entry name" value="PIN-like_dom_sf"/>
</dbReference>
<evidence type="ECO:0000256" key="4">
    <source>
        <dbReference type="ARBA" id="ARBA00023242"/>
    </source>
</evidence>
<evidence type="ECO:0000313" key="11">
    <source>
        <dbReference type="Proteomes" id="UP000013776"/>
    </source>
</evidence>
<dbReference type="GO" id="GO:0032040">
    <property type="term" value="C:small-subunit processome"/>
    <property type="evidence" value="ECO:0007669"/>
    <property type="project" value="InterPro"/>
</dbReference>
<dbReference type="eggNOG" id="KOG3164">
    <property type="taxonomic scope" value="Eukaryota"/>
</dbReference>
<comment type="similarity">
    <text evidence="6">Belongs to the UTP23/FCF1 family. UTP23 subfamily.</text>
</comment>
<dbReference type="Pfam" id="PF24779">
    <property type="entry name" value="UTP23_sensor"/>
    <property type="match status" value="1"/>
</dbReference>
<evidence type="ECO:0000256" key="6">
    <source>
        <dbReference type="ARBA" id="ARBA00038503"/>
    </source>
</evidence>
<dbReference type="OrthoDB" id="25675at2759"/>
<accession>R4XLP3</accession>
<dbReference type="STRING" id="1097556.R4XLP3"/>
<dbReference type="Gene3D" id="3.40.50.1010">
    <property type="entry name" value="5'-nuclease"/>
    <property type="match status" value="1"/>
</dbReference>
<evidence type="ECO:0000256" key="2">
    <source>
        <dbReference type="ARBA" id="ARBA00022517"/>
    </source>
</evidence>
<protein>
    <recommendedName>
        <fullName evidence="7">U three protein 23</fullName>
    </recommendedName>
</protein>
<comment type="subcellular location">
    <subcellularLocation>
        <location evidence="1">Nucleus</location>
        <location evidence="1">Nucleolus</location>
    </subcellularLocation>
</comment>
<dbReference type="Pfam" id="PF04900">
    <property type="entry name" value="Fcf1"/>
    <property type="match status" value="1"/>
</dbReference>
<dbReference type="InterPro" id="IPR057776">
    <property type="entry name" value="UTP23_sensor"/>
</dbReference>
<evidence type="ECO:0000256" key="8">
    <source>
        <dbReference type="SAM" id="MobiDB-lite"/>
    </source>
</evidence>
<name>R4XLP3_TAPDE</name>
<evidence type="ECO:0000256" key="5">
    <source>
        <dbReference type="ARBA" id="ARBA00037300"/>
    </source>
</evidence>